<dbReference type="STRING" id="357804.Ping_1388"/>
<evidence type="ECO:0000313" key="9">
    <source>
        <dbReference type="Proteomes" id="UP000000639"/>
    </source>
</evidence>
<dbReference type="AlphaFoldDB" id="A1SUP2"/>
<name>A1SUP2_PSYIN</name>
<sequence length="132" mass="14143">MKIFKMAAILTLALISNLVSAHSGLKHSTPENGAMLIQSPEDFTLEFTAQVKLVRLQLTDQSGKSIKLNAKPSNDFKAAFSIALPVLEAGSYNVKWLAMGEDAHKLQGDIPFTVKDAGMAKTPAISDADNDA</sequence>
<comment type="subcellular location">
    <subcellularLocation>
        <location evidence="1">Cell envelope</location>
    </subcellularLocation>
    <subcellularLocation>
        <location evidence="5">Periplasm</location>
    </subcellularLocation>
</comment>
<feature type="chain" id="PRO_5002637492" description="Copper resistance protein C" evidence="6">
    <location>
        <begin position="22"/>
        <end position="132"/>
    </location>
</feature>
<dbReference type="GO" id="GO:0046688">
    <property type="term" value="P:response to copper ion"/>
    <property type="evidence" value="ECO:0007669"/>
    <property type="project" value="UniProtKB-UniRule"/>
</dbReference>
<proteinExistence type="inferred from homology"/>
<comment type="function">
    <text evidence="5">Involved in copper resistance.</text>
</comment>
<feature type="domain" description="CopC" evidence="7">
    <location>
        <begin position="22"/>
        <end position="114"/>
    </location>
</feature>
<dbReference type="GO" id="GO:0030313">
    <property type="term" value="C:cell envelope"/>
    <property type="evidence" value="ECO:0007669"/>
    <property type="project" value="UniProtKB-SubCell"/>
</dbReference>
<evidence type="ECO:0000256" key="1">
    <source>
        <dbReference type="ARBA" id="ARBA00004196"/>
    </source>
</evidence>
<evidence type="ECO:0000256" key="4">
    <source>
        <dbReference type="ARBA" id="ARBA00023008"/>
    </source>
</evidence>
<evidence type="ECO:0000256" key="2">
    <source>
        <dbReference type="ARBA" id="ARBA00022723"/>
    </source>
</evidence>
<keyword evidence="4 5" id="KW-0186">Copper</keyword>
<dbReference type="OrthoDB" id="5568545at2"/>
<dbReference type="InterPro" id="IPR014756">
    <property type="entry name" value="Ig_E-set"/>
</dbReference>
<evidence type="ECO:0000256" key="6">
    <source>
        <dbReference type="SAM" id="SignalP"/>
    </source>
</evidence>
<dbReference type="InterPro" id="IPR032694">
    <property type="entry name" value="CopC/D"/>
</dbReference>
<dbReference type="Proteomes" id="UP000000639">
    <property type="component" value="Chromosome"/>
</dbReference>
<dbReference type="SUPFAM" id="SSF81296">
    <property type="entry name" value="E set domains"/>
    <property type="match status" value="1"/>
</dbReference>
<dbReference type="InterPro" id="IPR014755">
    <property type="entry name" value="Cu-Rt/internalin_Ig-like"/>
</dbReference>
<dbReference type="RefSeq" id="WP_011769767.1">
    <property type="nucleotide sequence ID" value="NC_008709.1"/>
</dbReference>
<organism evidence="8 9">
    <name type="scientific">Psychromonas ingrahamii (strain DSM 17664 / CCUG 51855 / 37)</name>
    <dbReference type="NCBI Taxonomy" id="357804"/>
    <lineage>
        <taxon>Bacteria</taxon>
        <taxon>Pseudomonadati</taxon>
        <taxon>Pseudomonadota</taxon>
        <taxon>Gammaproteobacteria</taxon>
        <taxon>Alteromonadales</taxon>
        <taxon>Psychromonadaceae</taxon>
        <taxon>Psychromonas</taxon>
    </lineage>
</organism>
<keyword evidence="9" id="KW-1185">Reference proteome</keyword>
<dbReference type="GO" id="GO:0006825">
    <property type="term" value="P:copper ion transport"/>
    <property type="evidence" value="ECO:0007669"/>
    <property type="project" value="InterPro"/>
</dbReference>
<dbReference type="Pfam" id="PF04234">
    <property type="entry name" value="CopC"/>
    <property type="match status" value="1"/>
</dbReference>
<evidence type="ECO:0000259" key="7">
    <source>
        <dbReference type="Pfam" id="PF04234"/>
    </source>
</evidence>
<keyword evidence="3 5" id="KW-0732">Signal</keyword>
<dbReference type="PANTHER" id="PTHR34820">
    <property type="entry name" value="INNER MEMBRANE PROTEIN YEBZ"/>
    <property type="match status" value="1"/>
</dbReference>
<keyword evidence="5" id="KW-0574">Periplasm</keyword>
<evidence type="ECO:0000313" key="8">
    <source>
        <dbReference type="EMBL" id="ABM03207.1"/>
    </source>
</evidence>
<dbReference type="GO" id="GO:0042597">
    <property type="term" value="C:periplasmic space"/>
    <property type="evidence" value="ECO:0007669"/>
    <property type="project" value="UniProtKB-SubCell"/>
</dbReference>
<dbReference type="KEGG" id="pin:Ping_1388"/>
<dbReference type="EMBL" id="CP000510">
    <property type="protein sequence ID" value="ABM03207.1"/>
    <property type="molecule type" value="Genomic_DNA"/>
</dbReference>
<evidence type="ECO:0000256" key="3">
    <source>
        <dbReference type="ARBA" id="ARBA00022729"/>
    </source>
</evidence>
<comment type="similarity">
    <text evidence="5">Belongs to the CopC family.</text>
</comment>
<dbReference type="PANTHER" id="PTHR34820:SF4">
    <property type="entry name" value="INNER MEMBRANE PROTEIN YEBZ"/>
    <property type="match status" value="1"/>
</dbReference>
<reference evidence="8 9" key="1">
    <citation type="submission" date="2007-01" db="EMBL/GenBank/DDBJ databases">
        <title>Complete sequence of Psychromonas ingrahamii 37.</title>
        <authorList>
            <consortium name="US DOE Joint Genome Institute"/>
            <person name="Copeland A."/>
            <person name="Lucas S."/>
            <person name="Lapidus A."/>
            <person name="Barry K."/>
            <person name="Detter J.C."/>
            <person name="Glavina del Rio T."/>
            <person name="Hammon N."/>
            <person name="Israni S."/>
            <person name="Dalin E."/>
            <person name="Tice H."/>
            <person name="Pitluck S."/>
            <person name="Thompson L.S."/>
            <person name="Brettin T."/>
            <person name="Bruce D."/>
            <person name="Han C."/>
            <person name="Tapia R."/>
            <person name="Schmutz J."/>
            <person name="Larimer F."/>
            <person name="Land M."/>
            <person name="Hauser L."/>
            <person name="Kyrpides N."/>
            <person name="Ivanova N."/>
            <person name="Staley J."/>
            <person name="Richardson P."/>
        </authorList>
    </citation>
    <scope>NUCLEOTIDE SEQUENCE [LARGE SCALE GENOMIC DNA]</scope>
    <source>
        <strain evidence="8 9">37</strain>
    </source>
</reference>
<dbReference type="Gene3D" id="2.60.40.1220">
    <property type="match status" value="1"/>
</dbReference>
<accession>A1SUP2</accession>
<dbReference type="InterPro" id="IPR007348">
    <property type="entry name" value="CopC_dom"/>
</dbReference>
<evidence type="ECO:0000256" key="5">
    <source>
        <dbReference type="RuleBase" id="RU369037"/>
    </source>
</evidence>
<protein>
    <recommendedName>
        <fullName evidence="5">Copper resistance protein C</fullName>
    </recommendedName>
</protein>
<dbReference type="GO" id="GO:0005886">
    <property type="term" value="C:plasma membrane"/>
    <property type="evidence" value="ECO:0007669"/>
    <property type="project" value="TreeGrafter"/>
</dbReference>
<keyword evidence="2 5" id="KW-0479">Metal-binding</keyword>
<dbReference type="eggNOG" id="COG2372">
    <property type="taxonomic scope" value="Bacteria"/>
</dbReference>
<gene>
    <name evidence="8" type="ordered locus">Ping_1388</name>
</gene>
<dbReference type="GO" id="GO:0005507">
    <property type="term" value="F:copper ion binding"/>
    <property type="evidence" value="ECO:0007669"/>
    <property type="project" value="UniProtKB-UniRule"/>
</dbReference>
<dbReference type="HOGENOM" id="CLU_087859_4_0_6"/>
<feature type="signal peptide" evidence="6">
    <location>
        <begin position="1"/>
        <end position="21"/>
    </location>
</feature>